<comment type="caution">
    <text evidence="2">The sequence shown here is derived from an EMBL/GenBank/DDBJ whole genome shotgun (WGS) entry which is preliminary data.</text>
</comment>
<dbReference type="SUPFAM" id="SSF111384">
    <property type="entry name" value="OmpH-like"/>
    <property type="match status" value="1"/>
</dbReference>
<dbReference type="InterPro" id="IPR024930">
    <property type="entry name" value="Skp_dom_sf"/>
</dbReference>
<dbReference type="OrthoDB" id="2950752at2"/>
<evidence type="ECO:0000313" key="2">
    <source>
        <dbReference type="EMBL" id="PLT31809.1"/>
    </source>
</evidence>
<reference evidence="2 3" key="1">
    <citation type="submission" date="2017-11" db="EMBL/GenBank/DDBJ databases">
        <title>Comparitive Functional Genomics of Dry Heat Resistant strains isolated from the Viking Spacecraft.</title>
        <authorList>
            <person name="Seuylemezian A."/>
            <person name="Cooper K."/>
            <person name="Vaishampayan P."/>
        </authorList>
    </citation>
    <scope>NUCLEOTIDE SEQUENCE [LARGE SCALE GENOMIC DNA]</scope>
    <source>
        <strain evidence="2 3">V1-29</strain>
    </source>
</reference>
<evidence type="ECO:0000256" key="1">
    <source>
        <dbReference type="SAM" id="Coils"/>
    </source>
</evidence>
<evidence type="ECO:0000313" key="3">
    <source>
        <dbReference type="Proteomes" id="UP000234748"/>
    </source>
</evidence>
<organism evidence="2 3">
    <name type="scientific">Peribacillus deserti</name>
    <dbReference type="NCBI Taxonomy" id="673318"/>
    <lineage>
        <taxon>Bacteria</taxon>
        <taxon>Bacillati</taxon>
        <taxon>Bacillota</taxon>
        <taxon>Bacilli</taxon>
        <taxon>Bacillales</taxon>
        <taxon>Bacillaceae</taxon>
        <taxon>Peribacillus</taxon>
    </lineage>
</organism>
<protein>
    <recommendedName>
        <fullName evidence="4">DUF5082 domain-containing protein</fullName>
    </recommendedName>
</protein>
<dbReference type="EMBL" id="PGUY01000002">
    <property type="protein sequence ID" value="PLT31809.1"/>
    <property type="molecule type" value="Genomic_DNA"/>
</dbReference>
<proteinExistence type="predicted"/>
<dbReference type="Proteomes" id="UP000234748">
    <property type="component" value="Unassembled WGS sequence"/>
</dbReference>
<name>A0A2N5MBR4_9BACI</name>
<gene>
    <name evidence="2" type="ORF">CUU66_01230</name>
</gene>
<dbReference type="RefSeq" id="WP_101639857.1">
    <property type="nucleotide sequence ID" value="NZ_PGUY01000002.1"/>
</dbReference>
<keyword evidence="3" id="KW-1185">Reference proteome</keyword>
<evidence type="ECO:0008006" key="4">
    <source>
        <dbReference type="Google" id="ProtNLM"/>
    </source>
</evidence>
<keyword evidence="1" id="KW-0175">Coiled coil</keyword>
<accession>A0A2N5MBR4</accession>
<feature type="coiled-coil region" evidence="1">
    <location>
        <begin position="72"/>
        <end position="106"/>
    </location>
</feature>
<dbReference type="AlphaFoldDB" id="A0A2N5MBR4"/>
<sequence length="106" mass="12371">MMTNEKILELYNEFNDLKELETAQSSYISELRAEQAHIKSVMELSYSWRSGKGYEAFSEELEQYFQDFSTKIDSLQSLVGDIQNAIKDLETRIQRAMQELMNNVST</sequence>